<dbReference type="Gene3D" id="1.20.1250.20">
    <property type="entry name" value="MFS general substrate transporter like domains"/>
    <property type="match status" value="1"/>
</dbReference>
<evidence type="ECO:0000256" key="1">
    <source>
        <dbReference type="ARBA" id="ARBA00004141"/>
    </source>
</evidence>
<dbReference type="PROSITE" id="PS50850">
    <property type="entry name" value="MFS"/>
    <property type="match status" value="1"/>
</dbReference>
<name>A0AAD4NF41_9BILA</name>
<feature type="transmembrane region" description="Helical" evidence="6">
    <location>
        <begin position="279"/>
        <end position="298"/>
    </location>
</feature>
<comment type="caution">
    <text evidence="8">The sequence shown here is derived from an EMBL/GenBank/DDBJ whole genome shotgun (WGS) entry which is preliminary data.</text>
</comment>
<evidence type="ECO:0000313" key="9">
    <source>
        <dbReference type="Proteomes" id="UP001201812"/>
    </source>
</evidence>
<feature type="transmembrane region" description="Helical" evidence="6">
    <location>
        <begin position="219"/>
        <end position="241"/>
    </location>
</feature>
<feature type="transmembrane region" description="Helical" evidence="6">
    <location>
        <begin position="395"/>
        <end position="416"/>
    </location>
</feature>
<feature type="transmembrane region" description="Helical" evidence="6">
    <location>
        <begin position="423"/>
        <end position="442"/>
    </location>
</feature>
<dbReference type="CDD" id="cd17317">
    <property type="entry name" value="MFS_SLC22"/>
    <property type="match status" value="1"/>
</dbReference>
<evidence type="ECO:0000259" key="7">
    <source>
        <dbReference type="PROSITE" id="PS50850"/>
    </source>
</evidence>
<evidence type="ECO:0000313" key="8">
    <source>
        <dbReference type="EMBL" id="KAI1723313.1"/>
    </source>
</evidence>
<dbReference type="Pfam" id="PF00083">
    <property type="entry name" value="Sugar_tr"/>
    <property type="match status" value="1"/>
</dbReference>
<dbReference type="InterPro" id="IPR036259">
    <property type="entry name" value="MFS_trans_sf"/>
</dbReference>
<dbReference type="PANTHER" id="PTHR24064">
    <property type="entry name" value="SOLUTE CARRIER FAMILY 22 MEMBER"/>
    <property type="match status" value="1"/>
</dbReference>
<evidence type="ECO:0000256" key="2">
    <source>
        <dbReference type="ARBA" id="ARBA00022692"/>
    </source>
</evidence>
<dbReference type="AlphaFoldDB" id="A0AAD4NF41"/>
<evidence type="ECO:0000256" key="3">
    <source>
        <dbReference type="ARBA" id="ARBA00022989"/>
    </source>
</evidence>
<dbReference type="Proteomes" id="UP001201812">
    <property type="component" value="Unassembled WGS sequence"/>
</dbReference>
<organism evidence="8 9">
    <name type="scientific">Ditylenchus destructor</name>
    <dbReference type="NCBI Taxonomy" id="166010"/>
    <lineage>
        <taxon>Eukaryota</taxon>
        <taxon>Metazoa</taxon>
        <taxon>Ecdysozoa</taxon>
        <taxon>Nematoda</taxon>
        <taxon>Chromadorea</taxon>
        <taxon>Rhabditida</taxon>
        <taxon>Tylenchina</taxon>
        <taxon>Tylenchomorpha</taxon>
        <taxon>Sphaerularioidea</taxon>
        <taxon>Anguinidae</taxon>
        <taxon>Anguininae</taxon>
        <taxon>Ditylenchus</taxon>
    </lineage>
</organism>
<feature type="transmembrane region" description="Helical" evidence="6">
    <location>
        <begin position="58"/>
        <end position="82"/>
    </location>
</feature>
<reference evidence="8" key="1">
    <citation type="submission" date="2022-01" db="EMBL/GenBank/DDBJ databases">
        <title>Genome Sequence Resource for Two Populations of Ditylenchus destructor, the Migratory Endoparasitic Phytonematode.</title>
        <authorList>
            <person name="Zhang H."/>
            <person name="Lin R."/>
            <person name="Xie B."/>
        </authorList>
    </citation>
    <scope>NUCLEOTIDE SEQUENCE</scope>
    <source>
        <strain evidence="8">BazhouSP</strain>
    </source>
</reference>
<keyword evidence="9" id="KW-1185">Reference proteome</keyword>
<gene>
    <name evidence="8" type="ORF">DdX_03467</name>
</gene>
<dbReference type="SUPFAM" id="SSF103473">
    <property type="entry name" value="MFS general substrate transporter"/>
    <property type="match status" value="1"/>
</dbReference>
<dbReference type="InterPro" id="IPR020846">
    <property type="entry name" value="MFS_dom"/>
</dbReference>
<dbReference type="GO" id="GO:0016020">
    <property type="term" value="C:membrane"/>
    <property type="evidence" value="ECO:0007669"/>
    <property type="project" value="UniProtKB-SubCell"/>
</dbReference>
<proteinExistence type="predicted"/>
<keyword evidence="8" id="KW-0813">Transport</keyword>
<keyword evidence="2 6" id="KW-0812">Transmembrane</keyword>
<feature type="region of interest" description="Disordered" evidence="5">
    <location>
        <begin position="1"/>
        <end position="21"/>
    </location>
</feature>
<evidence type="ECO:0000256" key="6">
    <source>
        <dbReference type="SAM" id="Phobius"/>
    </source>
</evidence>
<feature type="domain" description="Major facilitator superfamily (MFS) profile" evidence="7">
    <location>
        <begin position="59"/>
        <end position="534"/>
    </location>
</feature>
<keyword evidence="8" id="KW-0762">Sugar transport</keyword>
<feature type="transmembrane region" description="Helical" evidence="6">
    <location>
        <begin position="253"/>
        <end position="273"/>
    </location>
</feature>
<dbReference type="GO" id="GO:0022857">
    <property type="term" value="F:transmembrane transporter activity"/>
    <property type="evidence" value="ECO:0007669"/>
    <property type="project" value="InterPro"/>
</dbReference>
<feature type="transmembrane region" description="Helical" evidence="6">
    <location>
        <begin position="362"/>
        <end position="383"/>
    </location>
</feature>
<comment type="subcellular location">
    <subcellularLocation>
        <location evidence="1">Membrane</location>
        <topology evidence="1">Multi-pass membrane protein</topology>
    </subcellularLocation>
</comment>
<feature type="transmembrane region" description="Helical" evidence="6">
    <location>
        <begin position="169"/>
        <end position="186"/>
    </location>
</feature>
<accession>A0AAD4NF41</accession>
<dbReference type="EMBL" id="JAKKPZ010000003">
    <property type="protein sequence ID" value="KAI1723313.1"/>
    <property type="molecule type" value="Genomic_DNA"/>
</dbReference>
<sequence>MTVDCDNGEEKTDSMSLEPPTLGSVAGKTIPPAYSNYLHLDAEKVLDKCGKYGKYQMLIYGMASLGQFMFVCETMIMSLIAVQPEFSCQTSSGLVQNFSFIESSATTATFEGKFKVMDKCTVMDENGQSHECGRGAHSVLMYNESQHLTLPIEFDLVCSQEYWTQHGTSLFMIGGMVTTPLLIQLADRYGRKFSFLIPLWLTVLSNIACSLAPTYYYFLFFRFVAGLGTAGIGSIGWVLMIEAVAPSFRSMTPLIGTFVWVGGYMFVGLLHLFIPNWRWLYFAISAPGLLSIAFYWFLPESLHWLITNKKTKQVTRYIRKTTKVNKMEIALHECQSTTPENGSDNGSAIGRTYVDMFRSPPLVFHLVLHSFIMITMNATYWALSLFSVDLHEDEMVGYFLSGAVEIPAGFLAIVLLMYFGRKAVTFFGLFGQSISMLIVVLFPENKYMAIIFPLLAKGFNSIAWGSEPLIMGEMAPTSVRNMFYGSVGFVGEIGSVLAPYLKVLKGLHESAPPLFICGMSILASLAVLCSPETKDKPMPQDIPDFDAGPVYKVLSRIFGRKPPQNKDGNMKLNIADEKLTCQPEQTRLLEESNDKNVLYDSDGKAGNVV</sequence>
<evidence type="ECO:0000256" key="5">
    <source>
        <dbReference type="SAM" id="MobiDB-lite"/>
    </source>
</evidence>
<protein>
    <submittedName>
        <fullName evidence="8">Sugar transporter domain-containing protein</fullName>
    </submittedName>
</protein>
<evidence type="ECO:0000256" key="4">
    <source>
        <dbReference type="ARBA" id="ARBA00023136"/>
    </source>
</evidence>
<keyword evidence="3 6" id="KW-1133">Transmembrane helix</keyword>
<keyword evidence="4 6" id="KW-0472">Membrane</keyword>
<dbReference type="InterPro" id="IPR005828">
    <property type="entry name" value="MFS_sugar_transport-like"/>
</dbReference>
<feature type="transmembrane region" description="Helical" evidence="6">
    <location>
        <begin position="193"/>
        <end position="213"/>
    </location>
</feature>